<comment type="caution">
    <text evidence="2">The sequence shown here is derived from an EMBL/GenBank/DDBJ whole genome shotgun (WGS) entry which is preliminary data.</text>
</comment>
<keyword evidence="3" id="KW-1185">Reference proteome</keyword>
<keyword evidence="1" id="KW-0010">Activator</keyword>
<name>A0ABN0RE09_9LIST</name>
<organism evidence="2 3">
    <name type="scientific">Listeria floridensis FSL S10-1187</name>
    <dbReference type="NCBI Taxonomy" id="1265817"/>
    <lineage>
        <taxon>Bacteria</taxon>
        <taxon>Bacillati</taxon>
        <taxon>Bacillota</taxon>
        <taxon>Bacilli</taxon>
        <taxon>Bacillales</taxon>
        <taxon>Listeriaceae</taxon>
        <taxon>Listeria</taxon>
    </lineage>
</organism>
<dbReference type="Gene3D" id="2.60.120.10">
    <property type="entry name" value="Jelly Rolls"/>
    <property type="match status" value="1"/>
</dbReference>
<protein>
    <recommendedName>
        <fullName evidence="4">Crp/Fnr family transcriptional regulator</fullName>
    </recommendedName>
</protein>
<dbReference type="InterPro" id="IPR018490">
    <property type="entry name" value="cNMP-bd_dom_sf"/>
</dbReference>
<dbReference type="Proteomes" id="UP000019249">
    <property type="component" value="Unassembled WGS sequence"/>
</dbReference>
<dbReference type="SUPFAM" id="SSF51206">
    <property type="entry name" value="cAMP-binding domain-like"/>
    <property type="match status" value="1"/>
</dbReference>
<dbReference type="InterPro" id="IPR014710">
    <property type="entry name" value="RmlC-like_jellyroll"/>
</dbReference>
<evidence type="ECO:0000313" key="3">
    <source>
        <dbReference type="Proteomes" id="UP000019249"/>
    </source>
</evidence>
<dbReference type="EMBL" id="AODF01000024">
    <property type="protein sequence ID" value="EUJ30280.1"/>
    <property type="molecule type" value="Genomic_DNA"/>
</dbReference>
<sequence>MYRKEIKKEVALADIIQELEHNALNREQIRRKTYVKNELIEEDCGRILILEEGYIVKFMHVKKQEKAVDFYAGEELIDFDQAFVLKEQNKFTLKALTDCELITVDKQFFMDYLSIRPIFMEFIIKKLTRNLHHFIVKMGINGKYQKDRVMIGLLNISYALGADAQCEFFKVPNSINHYLLADYCDVDPTAFSKICKKLTNENMIFMNKRQIIVCVRVMRLAVKENQGIYVR</sequence>
<evidence type="ECO:0008006" key="4">
    <source>
        <dbReference type="Google" id="ProtNLM"/>
    </source>
</evidence>
<evidence type="ECO:0000313" key="2">
    <source>
        <dbReference type="EMBL" id="EUJ30280.1"/>
    </source>
</evidence>
<accession>A0ABN0RE09</accession>
<gene>
    <name evidence="2" type="ORF">MFLO_10673</name>
</gene>
<proteinExistence type="predicted"/>
<reference evidence="2 3" key="1">
    <citation type="journal article" date="2014" name="Int. J. Syst. Evol. Microbiol.">
        <title>Listeria floridensis sp. nov., Listeria aquatica sp. nov., Listeria cornellensis sp. nov., Listeria riparia sp. nov. and Listeria grandensis sp. nov., from agricultural and natural environments.</title>
        <authorList>
            <person name="den Bakker H.C."/>
            <person name="Warchocki S."/>
            <person name="Wright E.M."/>
            <person name="Allred A.F."/>
            <person name="Ahlstrom C."/>
            <person name="Manuel C.S."/>
            <person name="Stasiewicz M.J."/>
            <person name="Burrell A."/>
            <person name="Roof S."/>
            <person name="Strawn L."/>
            <person name="Fortes E.D."/>
            <person name="Nightingale K.K."/>
            <person name="Kephart D."/>
            <person name="Wiedmann M."/>
        </authorList>
    </citation>
    <scope>NUCLEOTIDE SEQUENCE [LARGE SCALE GENOMIC DNA]</scope>
    <source>
        <strain evidence="2 3">FSL S10-1187</strain>
    </source>
</reference>
<evidence type="ECO:0000256" key="1">
    <source>
        <dbReference type="ARBA" id="ARBA00023159"/>
    </source>
</evidence>
<dbReference type="RefSeq" id="WP_036097692.1">
    <property type="nucleotide sequence ID" value="NZ_AODF01000024.1"/>
</dbReference>